<dbReference type="Pfam" id="PF00557">
    <property type="entry name" value="Peptidase_M24"/>
    <property type="match status" value="1"/>
</dbReference>
<accession>A0AAU7W532</accession>
<keyword evidence="2" id="KW-0378">Hydrolase</keyword>
<dbReference type="PANTHER" id="PTHR46112:SF2">
    <property type="entry name" value="XAA-PRO AMINOPEPTIDASE P-RELATED"/>
    <property type="match status" value="1"/>
</dbReference>
<dbReference type="InterPro" id="IPR000994">
    <property type="entry name" value="Pept_M24"/>
</dbReference>
<feature type="domain" description="Peptidase M24" evidence="1">
    <location>
        <begin position="136"/>
        <end position="335"/>
    </location>
</feature>
<dbReference type="InterPro" id="IPR036005">
    <property type="entry name" value="Creatinase/aminopeptidase-like"/>
</dbReference>
<dbReference type="GO" id="GO:0016787">
    <property type="term" value="F:hydrolase activity"/>
    <property type="evidence" value="ECO:0007669"/>
    <property type="project" value="UniProtKB-KW"/>
</dbReference>
<dbReference type="Gene3D" id="3.90.230.10">
    <property type="entry name" value="Creatinase/methionine aminopeptidase superfamily"/>
    <property type="match status" value="1"/>
</dbReference>
<dbReference type="EC" id="3.4.-.-" evidence="2"/>
<protein>
    <submittedName>
        <fullName evidence="2">M24 family metallopeptidase</fullName>
        <ecNumber evidence="2">3.4.-.-</ecNumber>
    </submittedName>
</protein>
<organism evidence="2">
    <name type="scientific">Agromyces sp. G08B096</name>
    <dbReference type="NCBI Taxonomy" id="3156399"/>
    <lineage>
        <taxon>Bacteria</taxon>
        <taxon>Bacillati</taxon>
        <taxon>Actinomycetota</taxon>
        <taxon>Actinomycetes</taxon>
        <taxon>Micrococcales</taxon>
        <taxon>Microbacteriaceae</taxon>
        <taxon>Agromyces</taxon>
    </lineage>
</organism>
<dbReference type="CDD" id="cd01066">
    <property type="entry name" value="APP_MetAP"/>
    <property type="match status" value="1"/>
</dbReference>
<sequence length="366" mass="38978">MTAAPAAWASPSADDRAAKRRRILALLDERGVESIVLRSHAAIAWYLDGVRSHVSLAGDPVLAVVVDRSGDEIRVLANEADRLAAEELAPGDLRALHPIAWHEALAPAGIADLEEADAAAELRAARAVLLPAERERFRRLGREAAEVMTAVAGELDPSWSERRAAARIAGALVERGIDPLVVLVAGEGRLAHRHPLPTDGVLGGRAMLVACARRHGLIANLTRWVAFTAAAEGPTRAARLAWRDDEARMLEVERAFLDATRPGATLGEAFAAGAAAYARHGFDAEEWRRHHQGGAAGYVGRDPRAVPGIGELVQVGQAFAWNPSAPGAKVEDTVVRDATGFEVLTIDPAWPSIDVGGRARPVSLLR</sequence>
<gene>
    <name evidence="2" type="ORF">ABIQ69_12950</name>
</gene>
<name>A0AAU7W532_9MICO</name>
<dbReference type="PANTHER" id="PTHR46112">
    <property type="entry name" value="AMINOPEPTIDASE"/>
    <property type="match status" value="1"/>
</dbReference>
<reference evidence="2" key="1">
    <citation type="submission" date="2024-05" db="EMBL/GenBank/DDBJ databases">
        <authorList>
            <person name="Yu L."/>
        </authorList>
    </citation>
    <scope>NUCLEOTIDE SEQUENCE</scope>
    <source>
        <strain evidence="2">G08B096</strain>
    </source>
</reference>
<dbReference type="RefSeq" id="WP_350347533.1">
    <property type="nucleotide sequence ID" value="NZ_CP158374.1"/>
</dbReference>
<dbReference type="AlphaFoldDB" id="A0AAU7W532"/>
<dbReference type="SUPFAM" id="SSF55920">
    <property type="entry name" value="Creatinase/aminopeptidase"/>
    <property type="match status" value="1"/>
</dbReference>
<evidence type="ECO:0000259" key="1">
    <source>
        <dbReference type="Pfam" id="PF00557"/>
    </source>
</evidence>
<dbReference type="EMBL" id="CP158374">
    <property type="protein sequence ID" value="XBX81511.1"/>
    <property type="molecule type" value="Genomic_DNA"/>
</dbReference>
<evidence type="ECO:0000313" key="2">
    <source>
        <dbReference type="EMBL" id="XBX81511.1"/>
    </source>
</evidence>
<dbReference type="InterPro" id="IPR050659">
    <property type="entry name" value="Peptidase_M24B"/>
</dbReference>
<proteinExistence type="predicted"/>